<gene>
    <name evidence="1" type="ORF">S01H4_39771</name>
</gene>
<proteinExistence type="predicted"/>
<feature type="non-terminal residue" evidence="1">
    <location>
        <position position="1"/>
    </location>
</feature>
<accession>X1D1E4</accession>
<dbReference type="EMBL" id="BART01021586">
    <property type="protein sequence ID" value="GAH02060.1"/>
    <property type="molecule type" value="Genomic_DNA"/>
</dbReference>
<dbReference type="AlphaFoldDB" id="X1D1E4"/>
<name>X1D1E4_9ZZZZ</name>
<protein>
    <submittedName>
        <fullName evidence="1">Uncharacterized protein</fullName>
    </submittedName>
</protein>
<reference evidence="1" key="1">
    <citation type="journal article" date="2014" name="Front. Microbiol.">
        <title>High frequency of phylogenetically diverse reductive dehalogenase-homologous genes in deep subseafloor sedimentary metagenomes.</title>
        <authorList>
            <person name="Kawai M."/>
            <person name="Futagami T."/>
            <person name="Toyoda A."/>
            <person name="Takaki Y."/>
            <person name="Nishi S."/>
            <person name="Hori S."/>
            <person name="Arai W."/>
            <person name="Tsubouchi T."/>
            <person name="Morono Y."/>
            <person name="Uchiyama I."/>
            <person name="Ito T."/>
            <person name="Fujiyama A."/>
            <person name="Inagaki F."/>
            <person name="Takami H."/>
        </authorList>
    </citation>
    <scope>NUCLEOTIDE SEQUENCE</scope>
    <source>
        <strain evidence="1">Expedition CK06-06</strain>
    </source>
</reference>
<organism evidence="1">
    <name type="scientific">marine sediment metagenome</name>
    <dbReference type="NCBI Taxonomy" id="412755"/>
    <lineage>
        <taxon>unclassified sequences</taxon>
        <taxon>metagenomes</taxon>
        <taxon>ecological metagenomes</taxon>
    </lineage>
</organism>
<comment type="caution">
    <text evidence="1">The sequence shown here is derived from an EMBL/GenBank/DDBJ whole genome shotgun (WGS) entry which is preliminary data.</text>
</comment>
<sequence length="289" mass="32854">QDNIQRMVSKYSSELFEVKVHFPIRDGIEFPVIEIGSGVKTPVATKRPLKNGKGELLFQENRVFIRSLESNNTPSTTEATWKDWPHIVEVCFDNREADIGRFIRRHLRTLPPGLVRAFSSLIPQTESEEIGQEIPQPEELVTLPPIQEKTAETMALEYLQEGATRFDTVVKERNFSLPEHGSWEVSAVIIGTVPPHSAGTSFLNLLDSSNPNYTGWPAWLNSRGFTNKEARPYVFEGTWEAFICDLSPKWGGKDLDFWRLGPSGKFYLRRALEDDLSEGQRAPEPMKHL</sequence>
<evidence type="ECO:0000313" key="1">
    <source>
        <dbReference type="EMBL" id="GAH02060.1"/>
    </source>
</evidence>
<feature type="non-terminal residue" evidence="1">
    <location>
        <position position="289"/>
    </location>
</feature>